<dbReference type="GO" id="GO:0004467">
    <property type="term" value="F:long-chain fatty acid-CoA ligase activity"/>
    <property type="evidence" value="ECO:0007669"/>
    <property type="project" value="UniProtKB-EC"/>
</dbReference>
<evidence type="ECO:0000313" key="6">
    <source>
        <dbReference type="Proteomes" id="UP000593915"/>
    </source>
</evidence>
<evidence type="ECO:0000256" key="2">
    <source>
        <dbReference type="ARBA" id="ARBA00022840"/>
    </source>
</evidence>
<name>A0A7S6WP56_9SPIR</name>
<protein>
    <submittedName>
        <fullName evidence="5">AMP-binding protein</fullName>
    </submittedName>
</protein>
<dbReference type="AlphaFoldDB" id="A0A7S6WP56"/>
<dbReference type="PANTHER" id="PTHR43272">
    <property type="entry name" value="LONG-CHAIN-FATTY-ACID--COA LIGASE"/>
    <property type="match status" value="1"/>
</dbReference>
<keyword evidence="1" id="KW-0547">Nucleotide-binding</keyword>
<dbReference type="RefSeq" id="WP_194076183.1">
    <property type="nucleotide sequence ID" value="NZ_CP061839.1"/>
</dbReference>
<dbReference type="GO" id="GO:0016020">
    <property type="term" value="C:membrane"/>
    <property type="evidence" value="ECO:0007669"/>
    <property type="project" value="TreeGrafter"/>
</dbReference>
<keyword evidence="2" id="KW-0067">ATP-binding</keyword>
<gene>
    <name evidence="5" type="ORF">IFE08_13245</name>
</gene>
<evidence type="ECO:0000313" key="5">
    <source>
        <dbReference type="EMBL" id="QOW60733.1"/>
    </source>
</evidence>
<dbReference type="SUPFAM" id="SSF56801">
    <property type="entry name" value="Acetyl-CoA synthetase-like"/>
    <property type="match status" value="1"/>
</dbReference>
<dbReference type="InterPro" id="IPR042099">
    <property type="entry name" value="ANL_N_sf"/>
</dbReference>
<feature type="domain" description="AMP-dependent synthetase/ligase" evidence="4">
    <location>
        <begin position="17"/>
        <end position="392"/>
    </location>
</feature>
<dbReference type="InterPro" id="IPR020845">
    <property type="entry name" value="AMP-binding_CS"/>
</dbReference>
<organism evidence="5 6">
    <name type="scientific">Treponema pedis</name>
    <dbReference type="NCBI Taxonomy" id="409322"/>
    <lineage>
        <taxon>Bacteria</taxon>
        <taxon>Pseudomonadati</taxon>
        <taxon>Spirochaetota</taxon>
        <taxon>Spirochaetia</taxon>
        <taxon>Spirochaetales</taxon>
        <taxon>Treponemataceae</taxon>
        <taxon>Treponema</taxon>
    </lineage>
</organism>
<reference evidence="5 6" key="1">
    <citation type="submission" date="2020-09" db="EMBL/GenBank/DDBJ databases">
        <title>Characterization of Treponema spp. from bovine digital dermatitis in Korea.</title>
        <authorList>
            <person name="Espiritu H.M."/>
            <person name="Cho Y.I."/>
            <person name="Mamuad L."/>
        </authorList>
    </citation>
    <scope>NUCLEOTIDE SEQUENCE [LARGE SCALE GENOMIC DNA]</scope>
    <source>
        <strain evidence="5 6">KS1</strain>
    </source>
</reference>
<accession>A0A7S6WP56</accession>
<dbReference type="Pfam" id="PF00501">
    <property type="entry name" value="AMP-binding"/>
    <property type="match status" value="1"/>
</dbReference>
<dbReference type="PANTHER" id="PTHR43272:SF33">
    <property type="entry name" value="AMP-BINDING DOMAIN-CONTAINING PROTEIN-RELATED"/>
    <property type="match status" value="1"/>
</dbReference>
<dbReference type="PROSITE" id="PS00455">
    <property type="entry name" value="AMP_BINDING"/>
    <property type="match status" value="1"/>
</dbReference>
<proteinExistence type="predicted"/>
<dbReference type="InterPro" id="IPR045851">
    <property type="entry name" value="AMP-bd_C_sf"/>
</dbReference>
<evidence type="ECO:0000256" key="1">
    <source>
        <dbReference type="ARBA" id="ARBA00022741"/>
    </source>
</evidence>
<dbReference type="Gene3D" id="3.30.300.30">
    <property type="match status" value="1"/>
</dbReference>
<dbReference type="GO" id="GO:0005524">
    <property type="term" value="F:ATP binding"/>
    <property type="evidence" value="ECO:0007669"/>
    <property type="project" value="UniProtKB-KW"/>
</dbReference>
<sequence>MQTINELGEYTFQALLKNSVKNFGERPALSFVSGTPMTYTELNENINSVKILLHSLGVKPSDKVAIFSPSMPNWAVAYLAVVTMGAIAVPLLPDFNETETESCISHSGAKTVIVFEKLISKIENISSLETIIDISDFSVKKGEKSVNTELEEFKCNEEDTASIIYTSGTTGRSKGVILTNKNLVFTAIAGQHCQRINKYDVALSMLPMSHVYEFTIGFVMFILNGACVFYLEGPPTPRILLPALQKIRPNFMLTVPIVIEKIYKQKILPVFNSGAFIKKLYATKLGRKFLCRQAGKKLKKTFGGRIKFFGLGGSKTDPIVEQFMKDAKFPYAIGYGLTETSPLVAYSGVNKTIPGTIGIPVPGVNIKIGEPNPETGVGELWVKGPNVMKGYYNAPDLTKAAFTEDGWFKTGDLCCMDSKGIITLKGRCKNMILGAAGENIYPEDIEFLLNQHPLVSESLVVEGENTSLVAYVQLNEEKLKEAEQADSTKSGSGNSVLRSNLTEIQEAIGGAVSEISNALLYKREEMLNEIKFFVNSKVNKFSKIDKIEIVESFEKTASQKIKRYLYSLGNKTAQTSS</sequence>
<dbReference type="EMBL" id="CP061839">
    <property type="protein sequence ID" value="QOW60733.1"/>
    <property type="molecule type" value="Genomic_DNA"/>
</dbReference>
<dbReference type="Proteomes" id="UP000593915">
    <property type="component" value="Chromosome"/>
</dbReference>
<evidence type="ECO:0000259" key="4">
    <source>
        <dbReference type="Pfam" id="PF00501"/>
    </source>
</evidence>
<comment type="catalytic activity">
    <reaction evidence="3">
        <text>a long-chain fatty acid + ATP + CoA = a long-chain fatty acyl-CoA + AMP + diphosphate</text>
        <dbReference type="Rhea" id="RHEA:15421"/>
        <dbReference type="ChEBI" id="CHEBI:30616"/>
        <dbReference type="ChEBI" id="CHEBI:33019"/>
        <dbReference type="ChEBI" id="CHEBI:57287"/>
        <dbReference type="ChEBI" id="CHEBI:57560"/>
        <dbReference type="ChEBI" id="CHEBI:83139"/>
        <dbReference type="ChEBI" id="CHEBI:456215"/>
        <dbReference type="EC" id="6.2.1.3"/>
    </reaction>
    <physiologicalReaction direction="left-to-right" evidence="3">
        <dbReference type="Rhea" id="RHEA:15422"/>
    </physiologicalReaction>
</comment>
<evidence type="ECO:0000256" key="3">
    <source>
        <dbReference type="ARBA" id="ARBA00024484"/>
    </source>
</evidence>
<dbReference type="InterPro" id="IPR000873">
    <property type="entry name" value="AMP-dep_synth/lig_dom"/>
</dbReference>
<dbReference type="Gene3D" id="3.40.50.12780">
    <property type="entry name" value="N-terminal domain of ligase-like"/>
    <property type="match status" value="1"/>
</dbReference>